<dbReference type="GeneID" id="107961017"/>
<reference evidence="3" key="1">
    <citation type="journal article" date="2020" name="Nat. Genet.">
        <title>Genomic diversifications of five Gossypium allopolyploid species and their impact on cotton improvement.</title>
        <authorList>
            <person name="Chen Z.J."/>
            <person name="Sreedasyam A."/>
            <person name="Ando A."/>
            <person name="Song Q."/>
            <person name="De Santiago L.M."/>
            <person name="Hulse-Kemp A.M."/>
            <person name="Ding M."/>
            <person name="Ye W."/>
            <person name="Kirkbride R.C."/>
            <person name="Jenkins J."/>
            <person name="Plott C."/>
            <person name="Lovell J."/>
            <person name="Lin Y.M."/>
            <person name="Vaughn R."/>
            <person name="Liu B."/>
            <person name="Simpson S."/>
            <person name="Scheffler B.E."/>
            <person name="Wen L."/>
            <person name="Saski C.A."/>
            <person name="Grover C.E."/>
            <person name="Hu G."/>
            <person name="Conover J.L."/>
            <person name="Carlson J.W."/>
            <person name="Shu S."/>
            <person name="Boston L.B."/>
            <person name="Williams M."/>
            <person name="Peterson D.G."/>
            <person name="McGee K."/>
            <person name="Jones D.C."/>
            <person name="Wendel J.F."/>
            <person name="Stelly D.M."/>
            <person name="Grimwood J."/>
            <person name="Schmutz J."/>
        </authorList>
    </citation>
    <scope>NUCLEOTIDE SEQUENCE [LARGE SCALE GENOMIC DNA]</scope>
    <source>
        <strain evidence="3">cv. TM-1</strain>
    </source>
</reference>
<protein>
    <recommendedName>
        <fullName evidence="5">RNA-directed DNA polymerase homolog</fullName>
    </recommendedName>
</protein>
<dbReference type="SUPFAM" id="SSF56672">
    <property type="entry name" value="DNA/RNA polymerases"/>
    <property type="match status" value="1"/>
</dbReference>
<organism evidence="3 4">
    <name type="scientific">Gossypium hirsutum</name>
    <name type="common">Upland cotton</name>
    <name type="synonym">Gossypium mexicanum</name>
    <dbReference type="NCBI Taxonomy" id="3635"/>
    <lineage>
        <taxon>Eukaryota</taxon>
        <taxon>Viridiplantae</taxon>
        <taxon>Streptophyta</taxon>
        <taxon>Embryophyta</taxon>
        <taxon>Tracheophyta</taxon>
        <taxon>Spermatophyta</taxon>
        <taxon>Magnoliopsida</taxon>
        <taxon>eudicotyledons</taxon>
        <taxon>Gunneridae</taxon>
        <taxon>Pentapetalae</taxon>
        <taxon>rosids</taxon>
        <taxon>malvids</taxon>
        <taxon>Malvales</taxon>
        <taxon>Malvaceae</taxon>
        <taxon>Malvoideae</taxon>
        <taxon>Gossypium</taxon>
    </lineage>
</organism>
<evidence type="ECO:0000313" key="3">
    <source>
        <dbReference type="Proteomes" id="UP000818029"/>
    </source>
</evidence>
<evidence type="ECO:0008006" key="5">
    <source>
        <dbReference type="Google" id="ProtNLM"/>
    </source>
</evidence>
<evidence type="ECO:0000259" key="1">
    <source>
        <dbReference type="Pfam" id="PF00078"/>
    </source>
</evidence>
<dbReference type="InterPro" id="IPR043502">
    <property type="entry name" value="DNA/RNA_pol_sf"/>
</dbReference>
<dbReference type="Gene3D" id="1.10.340.70">
    <property type="match status" value="1"/>
</dbReference>
<dbReference type="PaxDb" id="3635-A0A1U8PNI4"/>
<keyword evidence="3" id="KW-1185">Reference proteome</keyword>
<dbReference type="AlphaFoldDB" id="A0A1U8PNI4"/>
<evidence type="ECO:0000259" key="2">
    <source>
        <dbReference type="Pfam" id="PF17921"/>
    </source>
</evidence>
<dbReference type="PANTHER" id="PTHR24559">
    <property type="entry name" value="TRANSPOSON TY3-I GAG-POL POLYPROTEIN"/>
    <property type="match status" value="1"/>
</dbReference>
<reference evidence="4" key="2">
    <citation type="submission" date="2025-08" db="UniProtKB">
        <authorList>
            <consortium name="RefSeq"/>
        </authorList>
    </citation>
    <scope>IDENTIFICATION</scope>
</reference>
<dbReference type="InterPro" id="IPR041588">
    <property type="entry name" value="Integrase_H2C2"/>
</dbReference>
<feature type="domain" description="Reverse transcriptase" evidence="1">
    <location>
        <begin position="2"/>
        <end position="103"/>
    </location>
</feature>
<dbReference type="Proteomes" id="UP000818029">
    <property type="component" value="Chromosome A05"/>
</dbReference>
<dbReference type="Pfam" id="PF00078">
    <property type="entry name" value="RVT_1"/>
    <property type="match status" value="1"/>
</dbReference>
<dbReference type="InterPro" id="IPR000477">
    <property type="entry name" value="RT_dom"/>
</dbReference>
<feature type="domain" description="Integrase zinc-binding" evidence="2">
    <location>
        <begin position="170"/>
        <end position="225"/>
    </location>
</feature>
<dbReference type="CDD" id="cd01647">
    <property type="entry name" value="RT_LTR"/>
    <property type="match status" value="1"/>
</dbReference>
<dbReference type="Gene3D" id="3.30.70.270">
    <property type="match status" value="1"/>
</dbReference>
<sequence length="235" mass="27566">MRSGYHQLRFKEADVYKTAFRTRYSHYEFLVMPFVLTNAPIAFMDLMNRVFQLYLDRLVVVFIDDILVYSRNDDEHNEHLRVVLQTLREKQLYAKFSKSEFWLYEANVVADALSRRAKVDLRAMFARLSLFDNGGLLAELQIENGDTLDFGLNSEGVFCFRGRICVPKDTGLRQSILREAHSSRYAMHPGGNKMYRVLRERYWWPGLKREITDFVGKCLTCQQVKEENQLPSGLL</sequence>
<accession>A0A1U8PNI4</accession>
<proteinExistence type="predicted"/>
<dbReference type="Pfam" id="PF17921">
    <property type="entry name" value="Integrase_H2C2"/>
    <property type="match status" value="1"/>
</dbReference>
<dbReference type="STRING" id="3635.A0A1U8PNI4"/>
<dbReference type="InterPro" id="IPR043128">
    <property type="entry name" value="Rev_trsase/Diguanyl_cyclase"/>
</dbReference>
<dbReference type="InterPro" id="IPR053134">
    <property type="entry name" value="RNA-dir_DNA_polymerase"/>
</dbReference>
<name>A0A1U8PNI4_GOSHI</name>
<evidence type="ECO:0000313" key="4">
    <source>
        <dbReference type="RefSeq" id="XP_016752751.2"/>
    </source>
</evidence>
<dbReference type="PANTHER" id="PTHR24559:SF447">
    <property type="entry name" value="RNA-DIRECTED DNA POLYMERASE HOMOLOG"/>
    <property type="match status" value="1"/>
</dbReference>
<gene>
    <name evidence="4" type="primary">LOC107961017</name>
</gene>
<dbReference type="KEGG" id="ghi:107961017"/>
<dbReference type="RefSeq" id="XP_016752751.2">
    <property type="nucleotide sequence ID" value="XM_016897262.2"/>
</dbReference>